<dbReference type="OrthoDB" id="2016516at2759"/>
<protein>
    <submittedName>
        <fullName evidence="2">Uncharacterized protein</fullName>
    </submittedName>
</protein>
<feature type="non-terminal residue" evidence="2">
    <location>
        <position position="1"/>
    </location>
</feature>
<evidence type="ECO:0000313" key="2">
    <source>
        <dbReference type="EMBL" id="EPS58267.1"/>
    </source>
</evidence>
<keyword evidence="3" id="KW-1185">Reference proteome</keyword>
<feature type="transmembrane region" description="Helical" evidence="1">
    <location>
        <begin position="66"/>
        <end position="86"/>
    </location>
</feature>
<dbReference type="PANTHER" id="PTHR31934:SF5">
    <property type="entry name" value="OS05G0557900 PROTEIN"/>
    <property type="match status" value="1"/>
</dbReference>
<name>S8DFV8_9LAMI</name>
<gene>
    <name evidence="2" type="ORF">M569_16547</name>
</gene>
<reference evidence="2 3" key="1">
    <citation type="journal article" date="2013" name="BMC Genomics">
        <title>The miniature genome of a carnivorous plant Genlisea aurea contains a low number of genes and short non-coding sequences.</title>
        <authorList>
            <person name="Leushkin E.V."/>
            <person name="Sutormin R.A."/>
            <person name="Nabieva E.R."/>
            <person name="Penin A.A."/>
            <person name="Kondrashov A.S."/>
            <person name="Logacheva M.D."/>
        </authorList>
    </citation>
    <scope>NUCLEOTIDE SEQUENCE [LARGE SCALE GENOMIC DNA]</scope>
</reference>
<dbReference type="InterPro" id="IPR029058">
    <property type="entry name" value="AB_hydrolase_fold"/>
</dbReference>
<keyword evidence="1" id="KW-0472">Membrane</keyword>
<organism evidence="2 3">
    <name type="scientific">Genlisea aurea</name>
    <dbReference type="NCBI Taxonomy" id="192259"/>
    <lineage>
        <taxon>Eukaryota</taxon>
        <taxon>Viridiplantae</taxon>
        <taxon>Streptophyta</taxon>
        <taxon>Embryophyta</taxon>
        <taxon>Tracheophyta</taxon>
        <taxon>Spermatophyta</taxon>
        <taxon>Magnoliopsida</taxon>
        <taxon>eudicotyledons</taxon>
        <taxon>Gunneridae</taxon>
        <taxon>Pentapetalae</taxon>
        <taxon>asterids</taxon>
        <taxon>lamiids</taxon>
        <taxon>Lamiales</taxon>
        <taxon>Lentibulariaceae</taxon>
        <taxon>Genlisea</taxon>
    </lineage>
</organism>
<comment type="caution">
    <text evidence="2">The sequence shown here is derived from an EMBL/GenBank/DDBJ whole genome shotgun (WGS) entry which is preliminary data.</text>
</comment>
<keyword evidence="1" id="KW-1133">Transmembrane helix</keyword>
<sequence>VGKQEKGDMRALEDLTYDRRKEFIERHGVPEGGVPIVSFHSEASYSPGMIATMSHVAHTRLPSSRLWLVPVVLPVSAVMALCALHIQLRYGEKSDGLVTCRDAEVPGSVVVKPDAKLDHSWMVYSSPSSREIRKKAAAAAVDDASVMCEALLTMIV</sequence>
<evidence type="ECO:0000313" key="3">
    <source>
        <dbReference type="Proteomes" id="UP000015453"/>
    </source>
</evidence>
<proteinExistence type="predicted"/>
<accession>S8DFV8</accession>
<keyword evidence="1" id="KW-0812">Transmembrane</keyword>
<dbReference type="Proteomes" id="UP000015453">
    <property type="component" value="Unassembled WGS sequence"/>
</dbReference>
<evidence type="ECO:0000256" key="1">
    <source>
        <dbReference type="SAM" id="Phobius"/>
    </source>
</evidence>
<dbReference type="AlphaFoldDB" id="S8DFV8"/>
<dbReference type="EMBL" id="AUSU01009378">
    <property type="protein sequence ID" value="EPS58267.1"/>
    <property type="molecule type" value="Genomic_DNA"/>
</dbReference>
<dbReference type="PANTHER" id="PTHR31934">
    <property type="entry name" value="ALPHA/BETA-HYDROLASES SUPERFAMILY PROTEIN"/>
    <property type="match status" value="1"/>
</dbReference>
<dbReference type="Gene3D" id="3.40.50.1820">
    <property type="entry name" value="alpha/beta hydrolase"/>
    <property type="match status" value="1"/>
</dbReference>
<feature type="non-terminal residue" evidence="2">
    <location>
        <position position="156"/>
    </location>
</feature>